<dbReference type="CDD" id="cd08249">
    <property type="entry name" value="enoyl_reductase_like"/>
    <property type="match status" value="1"/>
</dbReference>
<dbReference type="GO" id="GO:0016651">
    <property type="term" value="F:oxidoreductase activity, acting on NAD(P)H"/>
    <property type="evidence" value="ECO:0007669"/>
    <property type="project" value="InterPro"/>
</dbReference>
<dbReference type="SUPFAM" id="SSF51735">
    <property type="entry name" value="NAD(P)-binding Rossmann-fold domains"/>
    <property type="match status" value="1"/>
</dbReference>
<gene>
    <name evidence="4" type="ORF">NKR23_g10181</name>
</gene>
<keyword evidence="5" id="KW-1185">Reference proteome</keyword>
<dbReference type="InterPro" id="IPR020843">
    <property type="entry name" value="ER"/>
</dbReference>
<dbReference type="Pfam" id="PF08240">
    <property type="entry name" value="ADH_N"/>
    <property type="match status" value="1"/>
</dbReference>
<dbReference type="AlphaFoldDB" id="A0AA38RN37"/>
<feature type="domain" description="Enoyl reductase (ER)" evidence="3">
    <location>
        <begin position="16"/>
        <end position="347"/>
    </location>
</feature>
<dbReference type="InterPro" id="IPR047122">
    <property type="entry name" value="Trans-enoyl_RdTase-like"/>
</dbReference>
<comment type="similarity">
    <text evidence="1">Belongs to the zinc-containing alcohol dehydrogenase family.</text>
</comment>
<dbReference type="InterPro" id="IPR011032">
    <property type="entry name" value="GroES-like_sf"/>
</dbReference>
<proteinExistence type="inferred from homology"/>
<evidence type="ECO:0000256" key="1">
    <source>
        <dbReference type="ARBA" id="ARBA00008072"/>
    </source>
</evidence>
<keyword evidence="2" id="KW-0560">Oxidoreductase</keyword>
<dbReference type="Proteomes" id="UP001174694">
    <property type="component" value="Unassembled WGS sequence"/>
</dbReference>
<accession>A0AA38RN37</accession>
<evidence type="ECO:0000313" key="5">
    <source>
        <dbReference type="Proteomes" id="UP001174694"/>
    </source>
</evidence>
<dbReference type="SUPFAM" id="SSF50129">
    <property type="entry name" value="GroES-like"/>
    <property type="match status" value="1"/>
</dbReference>
<reference evidence="4" key="1">
    <citation type="submission" date="2022-07" db="EMBL/GenBank/DDBJ databases">
        <title>Fungi with potential for degradation of polypropylene.</title>
        <authorList>
            <person name="Gostincar C."/>
        </authorList>
    </citation>
    <scope>NUCLEOTIDE SEQUENCE</scope>
    <source>
        <strain evidence="4">EXF-13308</strain>
    </source>
</reference>
<protein>
    <submittedName>
        <fullName evidence="4">Zinc-binding alcohol dehydrogenase domain-containing protein cipB</fullName>
    </submittedName>
</protein>
<dbReference type="PANTHER" id="PTHR45348:SF2">
    <property type="entry name" value="ZINC-TYPE ALCOHOL DEHYDROGENASE-LIKE PROTEIN C2E1P3.01"/>
    <property type="match status" value="1"/>
</dbReference>
<dbReference type="EMBL" id="JANBVO010000044">
    <property type="protein sequence ID" value="KAJ9134324.1"/>
    <property type="molecule type" value="Genomic_DNA"/>
</dbReference>
<sequence length="350" mass="36926">MAKQEANLAAVLPAIATDLVVEEREVPSPGPDDVLIRNHAIALNPVDWKRQSWGFMISSYPVVLGADIAGTVVEVGSSVSSFKPGDRVLGFADAFISGDNNRGAYQTYTAARAISTAKLPDAISFQQGATLPTAMGTAAMALFDSFGLPRPTRATAASALPGRPSILVWGGASSVGSVAIQLARLAGLTVFATASERHHTHLHSLGASVLVDYHSPTAVQDLLAAVDKAGTPLLYALDTISTAETAPLVTQALSRSGGTVTKKLAHLIPWPEKVARPGGIEYYQIQGEELWNRRQDLSAWLCNEISAWLEGGAVVPKQYRVVEGGLTGLQNALNELKKGVSGEKLVVELN</sequence>
<evidence type="ECO:0000256" key="2">
    <source>
        <dbReference type="ARBA" id="ARBA00023002"/>
    </source>
</evidence>
<dbReference type="InterPro" id="IPR036291">
    <property type="entry name" value="NAD(P)-bd_dom_sf"/>
</dbReference>
<evidence type="ECO:0000313" key="4">
    <source>
        <dbReference type="EMBL" id="KAJ9134324.1"/>
    </source>
</evidence>
<comment type="caution">
    <text evidence="4">The sequence shown here is derived from an EMBL/GenBank/DDBJ whole genome shotgun (WGS) entry which is preliminary data.</text>
</comment>
<name>A0AA38RN37_9PEZI</name>
<organism evidence="4 5">
    <name type="scientific">Pleurostoma richardsiae</name>
    <dbReference type="NCBI Taxonomy" id="41990"/>
    <lineage>
        <taxon>Eukaryota</taxon>
        <taxon>Fungi</taxon>
        <taxon>Dikarya</taxon>
        <taxon>Ascomycota</taxon>
        <taxon>Pezizomycotina</taxon>
        <taxon>Sordariomycetes</taxon>
        <taxon>Sordariomycetidae</taxon>
        <taxon>Calosphaeriales</taxon>
        <taxon>Pleurostomataceae</taxon>
        <taxon>Pleurostoma</taxon>
    </lineage>
</organism>
<dbReference type="Gene3D" id="3.40.50.720">
    <property type="entry name" value="NAD(P)-binding Rossmann-like Domain"/>
    <property type="match status" value="1"/>
</dbReference>
<dbReference type="Gene3D" id="3.90.180.10">
    <property type="entry name" value="Medium-chain alcohol dehydrogenases, catalytic domain"/>
    <property type="match status" value="1"/>
</dbReference>
<dbReference type="InterPro" id="IPR013154">
    <property type="entry name" value="ADH-like_N"/>
</dbReference>
<dbReference type="PANTHER" id="PTHR45348">
    <property type="entry name" value="HYPOTHETICAL OXIDOREDUCTASE (EUROFUNG)"/>
    <property type="match status" value="1"/>
</dbReference>
<dbReference type="SMART" id="SM00829">
    <property type="entry name" value="PKS_ER"/>
    <property type="match status" value="1"/>
</dbReference>
<evidence type="ECO:0000259" key="3">
    <source>
        <dbReference type="SMART" id="SM00829"/>
    </source>
</evidence>